<dbReference type="InterPro" id="IPR038765">
    <property type="entry name" value="Papain-like_cys_pep_sf"/>
</dbReference>
<dbReference type="Gene3D" id="3.10.620.30">
    <property type="match status" value="1"/>
</dbReference>
<dbReference type="RefSeq" id="WP_198840496.1">
    <property type="nucleotide sequence ID" value="NZ_JAEHFJ010000002.1"/>
</dbReference>
<proteinExistence type="predicted"/>
<dbReference type="InterPro" id="IPR011990">
    <property type="entry name" value="TPR-like_helical_dom_sf"/>
</dbReference>
<dbReference type="SUPFAM" id="SSF48452">
    <property type="entry name" value="TPR-like"/>
    <property type="match status" value="1"/>
</dbReference>
<evidence type="ECO:0000259" key="2">
    <source>
        <dbReference type="Pfam" id="PF01841"/>
    </source>
</evidence>
<dbReference type="InterPro" id="IPR002931">
    <property type="entry name" value="Transglutaminase-like"/>
</dbReference>
<dbReference type="SMART" id="SM00028">
    <property type="entry name" value="TPR"/>
    <property type="match status" value="2"/>
</dbReference>
<evidence type="ECO:0000256" key="1">
    <source>
        <dbReference type="SAM" id="SignalP"/>
    </source>
</evidence>
<dbReference type="Gene3D" id="2.60.40.3140">
    <property type="match status" value="1"/>
</dbReference>
<comment type="caution">
    <text evidence="4">The sequence shown here is derived from an EMBL/GenBank/DDBJ whole genome shotgun (WGS) entry which is preliminary data.</text>
</comment>
<dbReference type="SUPFAM" id="SSF54001">
    <property type="entry name" value="Cysteine proteinases"/>
    <property type="match status" value="1"/>
</dbReference>
<keyword evidence="1" id="KW-0732">Signal</keyword>
<dbReference type="Gene3D" id="1.25.40.10">
    <property type="entry name" value="Tetratricopeptide repeat domain"/>
    <property type="match status" value="1"/>
</dbReference>
<accession>A0ABS0WP33</accession>
<name>A0ABS0WP33_9FLAO</name>
<dbReference type="Proteomes" id="UP000623301">
    <property type="component" value="Unassembled WGS sequence"/>
</dbReference>
<feature type="chain" id="PRO_5046580343" evidence="1">
    <location>
        <begin position="19"/>
        <end position="1251"/>
    </location>
</feature>
<evidence type="ECO:0000313" key="5">
    <source>
        <dbReference type="Proteomes" id="UP000623301"/>
    </source>
</evidence>
<protein>
    <submittedName>
        <fullName evidence="4">DUF3857 domain-containing protein</fullName>
    </submittedName>
</protein>
<feature type="signal peptide" evidence="1">
    <location>
        <begin position="1"/>
        <end position="18"/>
    </location>
</feature>
<dbReference type="EMBL" id="JAEHFJ010000002">
    <property type="protein sequence ID" value="MBJ2173724.1"/>
    <property type="molecule type" value="Genomic_DNA"/>
</dbReference>
<organism evidence="4 5">
    <name type="scientific">Aureibaculum flavum</name>
    <dbReference type="NCBI Taxonomy" id="2795986"/>
    <lineage>
        <taxon>Bacteria</taxon>
        <taxon>Pseudomonadati</taxon>
        <taxon>Bacteroidota</taxon>
        <taxon>Flavobacteriia</taxon>
        <taxon>Flavobacteriales</taxon>
        <taxon>Flavobacteriaceae</taxon>
        <taxon>Aureibaculum</taxon>
    </lineage>
</organism>
<evidence type="ECO:0000313" key="4">
    <source>
        <dbReference type="EMBL" id="MBJ2173724.1"/>
    </source>
</evidence>
<dbReference type="InterPro" id="IPR019734">
    <property type="entry name" value="TPR_rpt"/>
</dbReference>
<dbReference type="Pfam" id="PF12969">
    <property type="entry name" value="DUF3857"/>
    <property type="match status" value="1"/>
</dbReference>
<feature type="domain" description="DUF3857" evidence="3">
    <location>
        <begin position="735"/>
        <end position="825"/>
    </location>
</feature>
<dbReference type="InterPro" id="IPR024618">
    <property type="entry name" value="DUF3857"/>
</dbReference>
<keyword evidence="5" id="KW-1185">Reference proteome</keyword>
<dbReference type="Pfam" id="PF01841">
    <property type="entry name" value="Transglut_core"/>
    <property type="match status" value="1"/>
</dbReference>
<evidence type="ECO:0000259" key="3">
    <source>
        <dbReference type="Pfam" id="PF12969"/>
    </source>
</evidence>
<gene>
    <name evidence="4" type="ORF">JBL43_05710</name>
</gene>
<sequence length="1251" mass="144558">MKKYFSIVILLLSIAVNAQELELSQEWKQILNNERQEALNSYNKGTEVSNIESLLLKRIISLENGGLENDQEFLSEILKKNNYEYYLYAFWNKNFFFKNYLHSGFDSSTRGFLKQINTTTISTPTIKNAVNYLKAIVSREKRDFNTYQTYIDDIPALKRWQYCGVFENLNQSGLDVIYAPETTPYSELDFDANSNGKINWYTPKNIGKESYQFMSNHSEYGAGVHYAQTFITSEINQRVILKLGNSSAFKVWVNDVLILENTNDVNTDLDAYNIEFNLSKGVNRLLIKNAESSSSTYLIARITDMQGQTLSNITDKSDYSKYNKSTLVNLDAKLLEHPVEAFFKKKIKEHPSDFLYKYALMSFYIRNGKYTEVKKLLLPLNEKYIKSSFIRKDLIQAYTLENDITTVNNLKKNMILDDPDYYMSLMFDLQDNNKLSSLSIDDLQLFLDKFSKATNYEILKLSSNLILESREMDKTAIRSSLDRIMKVSNDWVYMQRLYGSFYSTILSDDKKTINILENINANYFDDATITLLANKYEKLNEKEKVIELYEAIYKNFSFDNYSIIKLVKKLISYQKYDKALFFVNKAIENYNYSFEALRLKADILVQQGKKDEAIRFYKKSLSYDSGNNSIRKKIHDLTNTKDVIEEQHIKDLYNYIATNRNKIQTNNYGYNILLDDAIVLRYAEGGGKYRLTFVYEITAEAGVERFKEYDLGLSGNYRFIKTELVKKDKSLVPADKKGSSLVFKGLEIGDVVYIEYENSDIGTGRFYKDYTDYYQFDSFHPCLKTSYTILVPENININYTIANGELDLIKDKVGEYTKYTWVLENDPGISQEESYMPNNVDIVRYLHISTIENWSKISNWYSDLVRSQKIVNAEVESAYNSIFPQGIMGLSQEERAKKIYYYIMNNFNYSSVSFRQSGFIPQKPSKTISTKLGDCKDFSTLFVTLAEKAGLDSNLVLILTNDFGQKSTILPSQDFNHCIVKVMIDNKGYYLELTNKNLPFKSLPTSLINATALEIPHKAEKDKENNIFKLPESTDSPSVISSKATIQFVDNKIKLDVHTKISGAASSYYVGLFENPNYENIKKDLQKDFENSLNNNIVIDTIHNIKAKRGMSSISYNTKLALDNENKKLGSIIVFQLPILSVVFENSIINLQKRSFPIEYTQYETINNYNTSYNIILPEGKNFVEVPESVAYNFKSHSYAISYKLISDQELKVDINAITDIKNNISTDDYEEFRLYVSNIIKAKEAFIGFK</sequence>
<reference evidence="4 5" key="1">
    <citation type="submission" date="2020-12" db="EMBL/GenBank/DDBJ databases">
        <title>Aureibaculum luteum sp. nov. and Aureibaculum flavum sp. nov., novel members of the family Flavobacteriaceae isolated from Antarctic intertidal sediments.</title>
        <authorList>
            <person name="He X."/>
            <person name="Zhang X."/>
        </authorList>
    </citation>
    <scope>NUCLEOTIDE SEQUENCE [LARGE SCALE GENOMIC DNA]</scope>
    <source>
        <strain evidence="4 5">A20</strain>
    </source>
</reference>
<feature type="domain" description="Transglutaminase-like" evidence="2">
    <location>
        <begin position="892"/>
        <end position="990"/>
    </location>
</feature>